<dbReference type="Proteomes" id="UP000688947">
    <property type="component" value="Unassembled WGS sequence"/>
</dbReference>
<gene>
    <name evidence="1" type="ORF">JG687_00004637</name>
</gene>
<name>A0A8T1UQL8_9STRA</name>
<evidence type="ECO:0000313" key="1">
    <source>
        <dbReference type="EMBL" id="KAG6966837.1"/>
    </source>
</evidence>
<organism evidence="1 2">
    <name type="scientific">Phytophthora cactorum</name>
    <dbReference type="NCBI Taxonomy" id="29920"/>
    <lineage>
        <taxon>Eukaryota</taxon>
        <taxon>Sar</taxon>
        <taxon>Stramenopiles</taxon>
        <taxon>Oomycota</taxon>
        <taxon>Peronosporomycetes</taxon>
        <taxon>Peronosporales</taxon>
        <taxon>Peronosporaceae</taxon>
        <taxon>Phytophthora</taxon>
    </lineage>
</organism>
<protein>
    <submittedName>
        <fullName evidence="1">Uncharacterized protein</fullName>
    </submittedName>
</protein>
<dbReference type="AlphaFoldDB" id="A0A8T1UQL8"/>
<evidence type="ECO:0000313" key="2">
    <source>
        <dbReference type="Proteomes" id="UP000688947"/>
    </source>
</evidence>
<accession>A0A8T1UQL8</accession>
<proteinExistence type="predicted"/>
<reference evidence="1" key="1">
    <citation type="submission" date="2021-01" db="EMBL/GenBank/DDBJ databases">
        <title>Phytophthora aleatoria, a newly-described species from Pinus radiata is distinct from Phytophthora cactorum isolates based on comparative genomics.</title>
        <authorList>
            <person name="Mcdougal R."/>
            <person name="Panda P."/>
            <person name="Williams N."/>
            <person name="Studholme D.J."/>
        </authorList>
    </citation>
    <scope>NUCLEOTIDE SEQUENCE</scope>
    <source>
        <strain evidence="1">NZFS 3830</strain>
    </source>
</reference>
<dbReference type="EMBL" id="JAENGZ010000162">
    <property type="protein sequence ID" value="KAG6966837.1"/>
    <property type="molecule type" value="Genomic_DNA"/>
</dbReference>
<comment type="caution">
    <text evidence="1">The sequence shown here is derived from an EMBL/GenBank/DDBJ whole genome shotgun (WGS) entry which is preliminary data.</text>
</comment>
<sequence length="81" mass="9607">MYWRVRRVRARRWLRLRKYRAVLLRGHPARVCYGYAPHTSSLPFTSKILPGSHVIPTTWWEQRTVVSGVEVRNSCTNIRIS</sequence>